<evidence type="ECO:0000259" key="1">
    <source>
        <dbReference type="Pfam" id="PF18623"/>
    </source>
</evidence>
<dbReference type="InterPro" id="IPR041419">
    <property type="entry name" value="TnsE_C"/>
</dbReference>
<organism evidence="2 3">
    <name type="scientific">Clostridium brassicae</name>
    <dbReference type="NCBI Taxonomy" id="2999072"/>
    <lineage>
        <taxon>Bacteria</taxon>
        <taxon>Bacillati</taxon>
        <taxon>Bacillota</taxon>
        <taxon>Clostridia</taxon>
        <taxon>Eubacteriales</taxon>
        <taxon>Clostridiaceae</taxon>
        <taxon>Clostridium</taxon>
    </lineage>
</organism>
<proteinExistence type="predicted"/>
<dbReference type="RefSeq" id="WP_268059798.1">
    <property type="nucleotide sequence ID" value="NZ_JAPQFJ010000002.1"/>
</dbReference>
<keyword evidence="3" id="KW-1185">Reference proteome</keyword>
<dbReference type="Proteomes" id="UP001144612">
    <property type="component" value="Unassembled WGS sequence"/>
</dbReference>
<protein>
    <submittedName>
        <fullName evidence="2">Tn7-like element transposition protein TnsE</fullName>
    </submittedName>
</protein>
<dbReference type="Pfam" id="PF18623">
    <property type="entry name" value="TnsE_C"/>
    <property type="match status" value="1"/>
</dbReference>
<feature type="domain" description="TnsE C-terminal" evidence="1">
    <location>
        <begin position="370"/>
        <end position="493"/>
    </location>
</feature>
<comment type="caution">
    <text evidence="2">The sequence shown here is derived from an EMBL/GenBank/DDBJ whole genome shotgun (WGS) entry which is preliminary data.</text>
</comment>
<dbReference type="EMBL" id="JAPQFJ010000002">
    <property type="protein sequence ID" value="MCY6957427.1"/>
    <property type="molecule type" value="Genomic_DNA"/>
</dbReference>
<sequence>MGKKGVEIVKWPFQKGEKAKLIWIGEPFKQNNKWMVNTYFKGGKATKKITLDWADIHFLSVDKYYTDGNLNNGAILENKNMMDINLNGVKAEYNERDWEIWGSGFKDKTKSKTFNFFKNRILYTIPVIEIIRAVLAPDRFMLNRILEMDTLENYFTYEIEGSELSIHFTSQYEQNLLKNEKISHLAWLLTNPKVFKMFNSIGANMWGVEELKCEFLFERFNIKARVQKKEKYIRVLEIVSLKKKRINAEEINIYHTSLEESETTNETKKRKYVNKNRINDRELDSEADGSTKTSEELNTFLISHEYEKVPKINRVKSGRKVKRKREDENTKKYILENGQLRTTADEGGEKLIRGLEFTSIANVEEKGELEEFIDILKLLEKRHNIKSVEVIIGDLPEGRKGKRFSRLSDGITKRKYAIGKITMMDSRVCSLIEVEREDKALSMLLLKGNILMNWKMIYSIILLGLVDESGKWSNYAMDKISQMGIDIYRNKHIKRSVNDKETYIYNKLI</sequence>
<evidence type="ECO:0000313" key="2">
    <source>
        <dbReference type="EMBL" id="MCY6957427.1"/>
    </source>
</evidence>
<reference evidence="2" key="1">
    <citation type="submission" date="2022-12" db="EMBL/GenBank/DDBJ databases">
        <title>Clostridium sp. nov., isolated from industrial wastewater.</title>
        <authorList>
            <person name="Jiayan W."/>
        </authorList>
    </citation>
    <scope>NUCLEOTIDE SEQUENCE</scope>
    <source>
        <strain evidence="2">ZC22-4</strain>
    </source>
</reference>
<gene>
    <name evidence="2" type="ORF">OW729_02270</name>
</gene>
<name>A0ABT4D569_9CLOT</name>
<accession>A0ABT4D569</accession>
<evidence type="ECO:0000313" key="3">
    <source>
        <dbReference type="Proteomes" id="UP001144612"/>
    </source>
</evidence>